<evidence type="ECO:0000313" key="4">
    <source>
        <dbReference type="Proteomes" id="UP000185557"/>
    </source>
</evidence>
<comment type="caution">
    <text evidence="3">The sequence shown here is derived from an EMBL/GenBank/DDBJ whole genome shotgun (WGS) entry which is preliminary data.</text>
</comment>
<feature type="transmembrane region" description="Helical" evidence="1">
    <location>
        <begin position="12"/>
        <end position="38"/>
    </location>
</feature>
<keyword evidence="1" id="KW-1133">Transmembrane helix</keyword>
<feature type="transmembrane region" description="Helical" evidence="1">
    <location>
        <begin position="85"/>
        <end position="106"/>
    </location>
</feature>
<dbReference type="Pfam" id="PF02517">
    <property type="entry name" value="Rce1-like"/>
    <property type="match status" value="1"/>
</dbReference>
<feature type="transmembrane region" description="Helical" evidence="1">
    <location>
        <begin position="251"/>
        <end position="271"/>
    </location>
</feature>
<feature type="transmembrane region" description="Helical" evidence="1">
    <location>
        <begin position="209"/>
        <end position="227"/>
    </location>
</feature>
<dbReference type="OrthoDB" id="3034706at2"/>
<dbReference type="GO" id="GO:0004175">
    <property type="term" value="F:endopeptidase activity"/>
    <property type="evidence" value="ECO:0007669"/>
    <property type="project" value="UniProtKB-ARBA"/>
</dbReference>
<feature type="transmembrane region" description="Helical" evidence="1">
    <location>
        <begin position="126"/>
        <end position="145"/>
    </location>
</feature>
<organism evidence="3 4">
    <name type="scientific">Phormidium tenue NIES-30</name>
    <dbReference type="NCBI Taxonomy" id="549789"/>
    <lineage>
        <taxon>Bacteria</taxon>
        <taxon>Bacillati</taxon>
        <taxon>Cyanobacteriota</taxon>
        <taxon>Cyanophyceae</taxon>
        <taxon>Oscillatoriophycideae</taxon>
        <taxon>Oscillatoriales</taxon>
        <taxon>Oscillatoriaceae</taxon>
        <taxon>Phormidium</taxon>
    </lineage>
</organism>
<dbReference type="GO" id="GO:0080120">
    <property type="term" value="P:CAAX-box protein maturation"/>
    <property type="evidence" value="ECO:0007669"/>
    <property type="project" value="UniProtKB-ARBA"/>
</dbReference>
<accession>A0A1U7J7V6</accession>
<feature type="domain" description="CAAX prenyl protease 2/Lysostaphin resistance protein A-like" evidence="2">
    <location>
        <begin position="126"/>
        <end position="219"/>
    </location>
</feature>
<name>A0A1U7J7V6_9CYAN</name>
<reference evidence="3 4" key="1">
    <citation type="submission" date="2016-11" db="EMBL/GenBank/DDBJ databases">
        <title>Draft Genome Sequences of Nine Cyanobacterial Strains from Diverse Habitats.</title>
        <authorList>
            <person name="Zhu T."/>
            <person name="Hou S."/>
            <person name="Lu X."/>
            <person name="Hess W.R."/>
        </authorList>
    </citation>
    <scope>NUCLEOTIDE SEQUENCE [LARGE SCALE GENOMIC DNA]</scope>
    <source>
        <strain evidence="3 4">NIES-30</strain>
    </source>
</reference>
<dbReference type="Proteomes" id="UP000185557">
    <property type="component" value="Unassembled WGS sequence"/>
</dbReference>
<evidence type="ECO:0000259" key="2">
    <source>
        <dbReference type="Pfam" id="PF02517"/>
    </source>
</evidence>
<feature type="transmembrane region" description="Helical" evidence="1">
    <location>
        <begin position="44"/>
        <end position="64"/>
    </location>
</feature>
<proteinExistence type="predicted"/>
<keyword evidence="1" id="KW-0812">Transmembrane</keyword>
<dbReference type="PANTHER" id="PTHR43592:SF20">
    <property type="entry name" value="ALPHA_BETA-HYDROLASES SUPERFAMILY PROTEIN"/>
    <property type="match status" value="1"/>
</dbReference>
<dbReference type="STRING" id="549789.NIES30_08260"/>
<evidence type="ECO:0000256" key="1">
    <source>
        <dbReference type="SAM" id="Phobius"/>
    </source>
</evidence>
<keyword evidence="4" id="KW-1185">Reference proteome</keyword>
<evidence type="ECO:0000313" key="3">
    <source>
        <dbReference type="EMBL" id="OKH49146.1"/>
    </source>
</evidence>
<dbReference type="InterPro" id="IPR003675">
    <property type="entry name" value="Rce1/LyrA-like_dom"/>
</dbReference>
<dbReference type="EMBL" id="MRCG01000004">
    <property type="protein sequence ID" value="OKH49146.1"/>
    <property type="molecule type" value="Genomic_DNA"/>
</dbReference>
<gene>
    <name evidence="3" type="ORF">NIES30_08260</name>
</gene>
<keyword evidence="1" id="KW-0472">Membrane</keyword>
<dbReference type="PANTHER" id="PTHR43592">
    <property type="entry name" value="CAAX AMINO TERMINAL PROTEASE"/>
    <property type="match status" value="1"/>
</dbReference>
<dbReference type="AlphaFoldDB" id="A0A1U7J7V6"/>
<sequence length="279" mass="30593">MIQLHKLVRYPAPVRIFCFLLLLALVWVPIALPLYAWLGTDGSLSVIPLVLLYVLFIVWLVPWGRRVHGQAQPLRTHGLGASARHGRELAIGVVVGLVSLALLFTLEGGLGWLTWQPAPPTNLGQIVLEGLLVGLGVGLAEELLFRGWLLDELRYDWGFTPALWASSTIYGALHFIKPWEAIVKELPSFPGLLLLGLTLGWARQRTAGRLGLAIGLHGGLVAGYYLIDVGDLAIYTERVPEWVTGLNQNPLAGAMGVLFLSLIVIGLRYYWPKSLDKGT</sequence>
<protein>
    <submittedName>
        <fullName evidence="3">Abortive phage infection protein</fullName>
    </submittedName>
</protein>